<evidence type="ECO:0000256" key="5">
    <source>
        <dbReference type="ARBA" id="ARBA00022603"/>
    </source>
</evidence>
<comment type="caution">
    <text evidence="12">The sequence shown here is derived from an EMBL/GenBank/DDBJ whole genome shotgun (WGS) entry which is preliminary data.</text>
</comment>
<keyword evidence="7 10" id="KW-0949">S-adenosyl-L-methionine</keyword>
<dbReference type="NCBIfam" id="NF008700">
    <property type="entry name" value="PRK11713.5-4"/>
    <property type="match status" value="1"/>
</dbReference>
<dbReference type="EC" id="2.1.1.193" evidence="10"/>
<comment type="similarity">
    <text evidence="2 10">Belongs to the RNA methyltransferase RsmE family.</text>
</comment>
<keyword evidence="6 10" id="KW-0808">Transferase</keyword>
<dbReference type="GO" id="GO:0005737">
    <property type="term" value="C:cytoplasm"/>
    <property type="evidence" value="ECO:0007669"/>
    <property type="project" value="UniProtKB-SubCell"/>
</dbReference>
<dbReference type="PANTHER" id="PTHR30027:SF3">
    <property type="entry name" value="16S RRNA (URACIL(1498)-N(3))-METHYLTRANSFERASE"/>
    <property type="match status" value="1"/>
</dbReference>
<evidence type="ECO:0000259" key="11">
    <source>
        <dbReference type="Pfam" id="PF04452"/>
    </source>
</evidence>
<evidence type="ECO:0000256" key="2">
    <source>
        <dbReference type="ARBA" id="ARBA00005528"/>
    </source>
</evidence>
<keyword evidence="4 10" id="KW-0698">rRNA processing</keyword>
<dbReference type="CDD" id="cd18084">
    <property type="entry name" value="RsmE-like"/>
    <property type="match status" value="1"/>
</dbReference>
<dbReference type="GO" id="GO:0070042">
    <property type="term" value="F:rRNA (uridine-N3-)-methyltransferase activity"/>
    <property type="evidence" value="ECO:0007669"/>
    <property type="project" value="TreeGrafter"/>
</dbReference>
<keyword evidence="5 10" id="KW-0489">Methyltransferase</keyword>
<gene>
    <name evidence="12" type="ORF">Dace_3219</name>
</gene>
<evidence type="ECO:0000256" key="9">
    <source>
        <dbReference type="ARBA" id="ARBA00047944"/>
    </source>
</evidence>
<comment type="subcellular location">
    <subcellularLocation>
        <location evidence="1 10">Cytoplasm</location>
    </subcellularLocation>
</comment>
<reference evidence="12" key="1">
    <citation type="submission" date="2006-05" db="EMBL/GenBank/DDBJ databases">
        <title>Annotation of the draft genome assembly of Desulfuromonas acetoxidans DSM 684.</title>
        <authorList>
            <consortium name="US DOE Joint Genome Institute (JGI-ORNL)"/>
            <person name="Larimer F."/>
            <person name="Land M."/>
            <person name="Hauser L."/>
        </authorList>
    </citation>
    <scope>NUCLEOTIDE SEQUENCE [LARGE SCALE GENOMIC DNA]</scope>
    <source>
        <strain evidence="12">DSM 684</strain>
    </source>
</reference>
<dbReference type="InterPro" id="IPR029028">
    <property type="entry name" value="Alpha/beta_knot_MTases"/>
</dbReference>
<evidence type="ECO:0000256" key="6">
    <source>
        <dbReference type="ARBA" id="ARBA00022679"/>
    </source>
</evidence>
<dbReference type="OrthoDB" id="9815641at2"/>
<dbReference type="PANTHER" id="PTHR30027">
    <property type="entry name" value="RIBOSOMAL RNA SMALL SUBUNIT METHYLTRANSFERASE E"/>
    <property type="match status" value="1"/>
</dbReference>
<organism evidence="12 13">
    <name type="scientific">Desulfuromonas acetoxidans (strain DSM 684 / 11070)</name>
    <dbReference type="NCBI Taxonomy" id="281689"/>
    <lineage>
        <taxon>Bacteria</taxon>
        <taxon>Pseudomonadati</taxon>
        <taxon>Thermodesulfobacteriota</taxon>
        <taxon>Desulfuromonadia</taxon>
        <taxon>Desulfuromonadales</taxon>
        <taxon>Desulfuromonadaceae</taxon>
        <taxon>Desulfuromonas</taxon>
    </lineage>
</organism>
<sequence>MNLILLFEDDYFKPDMVCLTGRRRCHVDQVHRASVGDRLRVGQLNGQLGTGTITELTDQKLVMKVCCDQPAPSPSCVELVLALPRPKVLKRTLITATTLGIKRITLINSWRVEKSFWQTPLLVSERIREFLVEGLEQCCDTVLPQVDCYPLFKPYAEDVLPGQLVGKQGVVAHPHVEAPHTAPVSDRYVLAIGPEGGFIPYEVNLLLDQGMVPLVLGSRILKVEAAMTSAVARLSPF</sequence>
<dbReference type="InterPro" id="IPR006700">
    <property type="entry name" value="RsmE"/>
</dbReference>
<dbReference type="EMBL" id="AAEW02000001">
    <property type="protein sequence ID" value="EAT17353.1"/>
    <property type="molecule type" value="Genomic_DNA"/>
</dbReference>
<dbReference type="RefSeq" id="WP_005997648.1">
    <property type="nucleotide sequence ID" value="NZ_AAEW02000001.1"/>
</dbReference>
<dbReference type="GO" id="GO:0070475">
    <property type="term" value="P:rRNA base methylation"/>
    <property type="evidence" value="ECO:0007669"/>
    <property type="project" value="TreeGrafter"/>
</dbReference>
<evidence type="ECO:0000256" key="10">
    <source>
        <dbReference type="PIRNR" id="PIRNR015601"/>
    </source>
</evidence>
<dbReference type="SUPFAM" id="SSF75217">
    <property type="entry name" value="alpha/beta knot"/>
    <property type="match status" value="1"/>
</dbReference>
<evidence type="ECO:0000256" key="7">
    <source>
        <dbReference type="ARBA" id="ARBA00022691"/>
    </source>
</evidence>
<dbReference type="Proteomes" id="UP000005695">
    <property type="component" value="Unassembled WGS sequence"/>
</dbReference>
<dbReference type="PIRSF" id="PIRSF015601">
    <property type="entry name" value="MTase_slr0722"/>
    <property type="match status" value="1"/>
</dbReference>
<dbReference type="InterPro" id="IPR029026">
    <property type="entry name" value="tRNA_m1G_MTases_N"/>
</dbReference>
<dbReference type="AlphaFoldDB" id="Q1K3V0"/>
<accession>Q1K3V0</accession>
<name>Q1K3V0_DESA6</name>
<protein>
    <recommendedName>
        <fullName evidence="10">Ribosomal RNA small subunit methyltransferase E</fullName>
        <ecNumber evidence="10">2.1.1.193</ecNumber>
    </recommendedName>
</protein>
<evidence type="ECO:0000256" key="4">
    <source>
        <dbReference type="ARBA" id="ARBA00022552"/>
    </source>
</evidence>
<feature type="domain" description="Ribosomal RNA small subunit methyltransferase E methyltransferase" evidence="11">
    <location>
        <begin position="73"/>
        <end position="234"/>
    </location>
</feature>
<dbReference type="Gene3D" id="3.40.1280.10">
    <property type="match status" value="1"/>
</dbReference>
<reference evidence="12" key="2">
    <citation type="submission" date="2006-05" db="EMBL/GenBank/DDBJ databases">
        <title>Sequencing of the draft genome and assembly of Desulfuromonas acetoxidans DSM 684.</title>
        <authorList>
            <consortium name="US DOE Joint Genome Institute (JGI-PGF)"/>
            <person name="Copeland A."/>
            <person name="Lucas S."/>
            <person name="Lapidus A."/>
            <person name="Barry K."/>
            <person name="Detter J.C."/>
            <person name="Glavina del Rio T."/>
            <person name="Hammon N."/>
            <person name="Israni S."/>
            <person name="Dalin E."/>
            <person name="Tice H."/>
            <person name="Bruce D."/>
            <person name="Pitluck S."/>
            <person name="Richardson P."/>
        </authorList>
    </citation>
    <scope>NUCLEOTIDE SEQUENCE [LARGE SCALE GENOMIC DNA]</scope>
    <source>
        <strain evidence="12">DSM 684</strain>
    </source>
</reference>
<keyword evidence="13" id="KW-1185">Reference proteome</keyword>
<evidence type="ECO:0000256" key="8">
    <source>
        <dbReference type="ARBA" id="ARBA00025699"/>
    </source>
</evidence>
<dbReference type="Pfam" id="PF04452">
    <property type="entry name" value="Methyltrans_RNA"/>
    <property type="match status" value="1"/>
</dbReference>
<comment type="function">
    <text evidence="8 10">Specifically methylates the N3 position of the uracil ring of uridine 1498 (m3U1498) in 16S rRNA. Acts on the fully assembled 30S ribosomal subunit.</text>
</comment>
<comment type="catalytic activity">
    <reaction evidence="9 10">
        <text>uridine(1498) in 16S rRNA + S-adenosyl-L-methionine = N(3)-methyluridine(1498) in 16S rRNA + S-adenosyl-L-homocysteine + H(+)</text>
        <dbReference type="Rhea" id="RHEA:42920"/>
        <dbReference type="Rhea" id="RHEA-COMP:10283"/>
        <dbReference type="Rhea" id="RHEA-COMP:10284"/>
        <dbReference type="ChEBI" id="CHEBI:15378"/>
        <dbReference type="ChEBI" id="CHEBI:57856"/>
        <dbReference type="ChEBI" id="CHEBI:59789"/>
        <dbReference type="ChEBI" id="CHEBI:65315"/>
        <dbReference type="ChEBI" id="CHEBI:74502"/>
        <dbReference type="EC" id="2.1.1.193"/>
    </reaction>
</comment>
<keyword evidence="3 10" id="KW-0963">Cytoplasm</keyword>
<dbReference type="NCBIfam" id="TIGR00046">
    <property type="entry name" value="RsmE family RNA methyltransferase"/>
    <property type="match status" value="1"/>
</dbReference>
<dbReference type="InterPro" id="IPR046886">
    <property type="entry name" value="RsmE_MTase_dom"/>
</dbReference>
<evidence type="ECO:0000256" key="1">
    <source>
        <dbReference type="ARBA" id="ARBA00004496"/>
    </source>
</evidence>
<evidence type="ECO:0000313" key="13">
    <source>
        <dbReference type="Proteomes" id="UP000005695"/>
    </source>
</evidence>
<evidence type="ECO:0000256" key="3">
    <source>
        <dbReference type="ARBA" id="ARBA00022490"/>
    </source>
</evidence>
<evidence type="ECO:0000313" key="12">
    <source>
        <dbReference type="EMBL" id="EAT17353.1"/>
    </source>
</evidence>
<proteinExistence type="inferred from homology"/>